<evidence type="ECO:0000256" key="2">
    <source>
        <dbReference type="ARBA" id="ARBA00005179"/>
    </source>
</evidence>
<evidence type="ECO:0000256" key="7">
    <source>
        <dbReference type="ARBA" id="ARBA00023033"/>
    </source>
</evidence>
<dbReference type="EMBL" id="ML213535">
    <property type="protein sequence ID" value="TFK45952.1"/>
    <property type="molecule type" value="Genomic_DNA"/>
</dbReference>
<comment type="pathway">
    <text evidence="2">Secondary metabolite biosynthesis.</text>
</comment>
<keyword evidence="7" id="KW-0503">Monooxygenase</keyword>
<keyword evidence="4 8" id="KW-0479">Metal-binding</keyword>
<evidence type="ECO:0000256" key="8">
    <source>
        <dbReference type="PIRSR" id="PIRSR602403-1"/>
    </source>
</evidence>
<feature type="binding site" description="axial binding residue" evidence="8">
    <location>
        <position position="392"/>
    </location>
    <ligand>
        <name>heme</name>
        <dbReference type="ChEBI" id="CHEBI:30413"/>
    </ligand>
    <ligandPart>
        <name>Fe</name>
        <dbReference type="ChEBI" id="CHEBI:18248"/>
    </ligandPart>
</feature>
<protein>
    <submittedName>
        <fullName evidence="9">Cytochrome P450</fullName>
    </submittedName>
</protein>
<evidence type="ECO:0000256" key="3">
    <source>
        <dbReference type="ARBA" id="ARBA00010617"/>
    </source>
</evidence>
<dbReference type="SUPFAM" id="SSF48264">
    <property type="entry name" value="Cytochrome P450"/>
    <property type="match status" value="1"/>
</dbReference>
<gene>
    <name evidence="9" type="ORF">OE88DRAFT_1739903</name>
</gene>
<comment type="similarity">
    <text evidence="3">Belongs to the cytochrome P450 family.</text>
</comment>
<dbReference type="AlphaFoldDB" id="A0A5C3MKM7"/>
<evidence type="ECO:0000256" key="4">
    <source>
        <dbReference type="ARBA" id="ARBA00022723"/>
    </source>
</evidence>
<dbReference type="InterPro" id="IPR036396">
    <property type="entry name" value="Cyt_P450_sf"/>
</dbReference>
<evidence type="ECO:0000256" key="5">
    <source>
        <dbReference type="ARBA" id="ARBA00023002"/>
    </source>
</evidence>
<dbReference type="GO" id="GO:0020037">
    <property type="term" value="F:heme binding"/>
    <property type="evidence" value="ECO:0007669"/>
    <property type="project" value="InterPro"/>
</dbReference>
<evidence type="ECO:0000313" key="10">
    <source>
        <dbReference type="Proteomes" id="UP000305948"/>
    </source>
</evidence>
<dbReference type="PANTHER" id="PTHR24305">
    <property type="entry name" value="CYTOCHROME P450"/>
    <property type="match status" value="1"/>
</dbReference>
<comment type="cofactor">
    <cofactor evidence="1 8">
        <name>heme</name>
        <dbReference type="ChEBI" id="CHEBI:30413"/>
    </cofactor>
</comment>
<dbReference type="PANTHER" id="PTHR24305:SF187">
    <property type="entry name" value="P450, PUTATIVE (EUROFUNG)-RELATED"/>
    <property type="match status" value="1"/>
</dbReference>
<name>A0A5C3MKM7_9AGAM</name>
<evidence type="ECO:0000256" key="6">
    <source>
        <dbReference type="ARBA" id="ARBA00023004"/>
    </source>
</evidence>
<dbReference type="InterPro" id="IPR001128">
    <property type="entry name" value="Cyt_P450"/>
</dbReference>
<evidence type="ECO:0000256" key="1">
    <source>
        <dbReference type="ARBA" id="ARBA00001971"/>
    </source>
</evidence>
<dbReference type="OrthoDB" id="6692864at2759"/>
<keyword evidence="8" id="KW-0349">Heme</keyword>
<accession>A0A5C3MKM7</accession>
<dbReference type="Gene3D" id="1.10.630.10">
    <property type="entry name" value="Cytochrome P450"/>
    <property type="match status" value="1"/>
</dbReference>
<dbReference type="STRING" id="5364.A0A5C3MKM7"/>
<dbReference type="Pfam" id="PF00067">
    <property type="entry name" value="p450"/>
    <property type="match status" value="1"/>
</dbReference>
<dbReference type="PRINTS" id="PR00465">
    <property type="entry name" value="EP450IV"/>
</dbReference>
<evidence type="ECO:0000313" key="9">
    <source>
        <dbReference type="EMBL" id="TFK45952.1"/>
    </source>
</evidence>
<proteinExistence type="inferred from homology"/>
<dbReference type="InterPro" id="IPR050121">
    <property type="entry name" value="Cytochrome_P450_monoxygenase"/>
</dbReference>
<keyword evidence="10" id="KW-1185">Reference proteome</keyword>
<dbReference type="Proteomes" id="UP000305948">
    <property type="component" value="Unassembled WGS sequence"/>
</dbReference>
<organism evidence="9 10">
    <name type="scientific">Heliocybe sulcata</name>
    <dbReference type="NCBI Taxonomy" id="5364"/>
    <lineage>
        <taxon>Eukaryota</taxon>
        <taxon>Fungi</taxon>
        <taxon>Dikarya</taxon>
        <taxon>Basidiomycota</taxon>
        <taxon>Agaricomycotina</taxon>
        <taxon>Agaricomycetes</taxon>
        <taxon>Gloeophyllales</taxon>
        <taxon>Gloeophyllaceae</taxon>
        <taxon>Heliocybe</taxon>
    </lineage>
</organism>
<keyword evidence="6 8" id="KW-0408">Iron</keyword>
<reference evidence="9 10" key="1">
    <citation type="journal article" date="2019" name="Nat. Ecol. Evol.">
        <title>Megaphylogeny resolves global patterns of mushroom evolution.</title>
        <authorList>
            <person name="Varga T."/>
            <person name="Krizsan K."/>
            <person name="Foldi C."/>
            <person name="Dima B."/>
            <person name="Sanchez-Garcia M."/>
            <person name="Sanchez-Ramirez S."/>
            <person name="Szollosi G.J."/>
            <person name="Szarkandi J.G."/>
            <person name="Papp V."/>
            <person name="Albert L."/>
            <person name="Andreopoulos W."/>
            <person name="Angelini C."/>
            <person name="Antonin V."/>
            <person name="Barry K.W."/>
            <person name="Bougher N.L."/>
            <person name="Buchanan P."/>
            <person name="Buyck B."/>
            <person name="Bense V."/>
            <person name="Catcheside P."/>
            <person name="Chovatia M."/>
            <person name="Cooper J."/>
            <person name="Damon W."/>
            <person name="Desjardin D."/>
            <person name="Finy P."/>
            <person name="Geml J."/>
            <person name="Haridas S."/>
            <person name="Hughes K."/>
            <person name="Justo A."/>
            <person name="Karasinski D."/>
            <person name="Kautmanova I."/>
            <person name="Kiss B."/>
            <person name="Kocsube S."/>
            <person name="Kotiranta H."/>
            <person name="LaButti K.M."/>
            <person name="Lechner B.E."/>
            <person name="Liimatainen K."/>
            <person name="Lipzen A."/>
            <person name="Lukacs Z."/>
            <person name="Mihaltcheva S."/>
            <person name="Morgado L.N."/>
            <person name="Niskanen T."/>
            <person name="Noordeloos M.E."/>
            <person name="Ohm R.A."/>
            <person name="Ortiz-Santana B."/>
            <person name="Ovrebo C."/>
            <person name="Racz N."/>
            <person name="Riley R."/>
            <person name="Savchenko A."/>
            <person name="Shiryaev A."/>
            <person name="Soop K."/>
            <person name="Spirin V."/>
            <person name="Szebenyi C."/>
            <person name="Tomsovsky M."/>
            <person name="Tulloss R.E."/>
            <person name="Uehling J."/>
            <person name="Grigoriev I.V."/>
            <person name="Vagvolgyi C."/>
            <person name="Papp T."/>
            <person name="Martin F.M."/>
            <person name="Miettinen O."/>
            <person name="Hibbett D.S."/>
            <person name="Nagy L.G."/>
        </authorList>
    </citation>
    <scope>NUCLEOTIDE SEQUENCE [LARGE SCALE GENOMIC DNA]</scope>
    <source>
        <strain evidence="9 10">OMC1185</strain>
    </source>
</reference>
<dbReference type="InterPro" id="IPR002403">
    <property type="entry name" value="Cyt_P450_E_grp-IV"/>
</dbReference>
<dbReference type="PRINTS" id="PR00385">
    <property type="entry name" value="P450"/>
</dbReference>
<dbReference type="GO" id="GO:0016705">
    <property type="term" value="F:oxidoreductase activity, acting on paired donors, with incorporation or reduction of molecular oxygen"/>
    <property type="evidence" value="ECO:0007669"/>
    <property type="project" value="InterPro"/>
</dbReference>
<dbReference type="GO" id="GO:0005506">
    <property type="term" value="F:iron ion binding"/>
    <property type="evidence" value="ECO:0007669"/>
    <property type="project" value="InterPro"/>
</dbReference>
<dbReference type="GO" id="GO:0004497">
    <property type="term" value="F:monooxygenase activity"/>
    <property type="evidence" value="ECO:0007669"/>
    <property type="project" value="UniProtKB-KW"/>
</dbReference>
<sequence>MNGGRHKKLQELHARHGPWVRVGPNELSINLPSAVRPIYTKLDRASFYAAVPATAETLITVRDRLVHAHRRQAWTKSVTSEAMQSYVPFLQRRIEQLGRILDRECTQSPVKIDHWLNLFLMDLMGDMGFSGGFETMAAGKDTEGWVDILSKGVVFVSSIGQVPWVRAIVECLPQRGPIESFQKFTNNKVEEIKAQRNSPKRDILGTLLDESTAVYRLSEAEAAADAALIVVAATDTTAQTLITLIRYIMCDKGVMRRLQEEIASTFTSCRGGLDDMDISLVLRLPLLDACIQEALRLMPPGPFGPPRTSGPGGTKINNVYIPPNTTVHVPIYTMQRDPANFGQDADMYVPDRWLVSSHPAGYDHASGKGLDVEESRLNRDAFMPFSAGYGSCVGKRLALQNMKIFVAWLLHTYDIVPTVDFNPQVFDLSYKEHGLWAHDPLEVSLHRRDVDLKGAP</sequence>
<keyword evidence="5" id="KW-0560">Oxidoreductase</keyword>